<accession>A0A437RC42</accession>
<protein>
    <submittedName>
        <fullName evidence="3">Glycosyltransferase</fullName>
    </submittedName>
</protein>
<evidence type="ECO:0000313" key="3">
    <source>
        <dbReference type="EMBL" id="RVU44340.1"/>
    </source>
</evidence>
<feature type="domain" description="Glycosyltransferase subfamily 4-like N-terminal" evidence="2">
    <location>
        <begin position="23"/>
        <end position="211"/>
    </location>
</feature>
<dbReference type="Pfam" id="PF13439">
    <property type="entry name" value="Glyco_transf_4"/>
    <property type="match status" value="1"/>
</dbReference>
<gene>
    <name evidence="3" type="ORF">EOE66_16810</name>
</gene>
<dbReference type="InterPro" id="IPR050194">
    <property type="entry name" value="Glycosyltransferase_grp1"/>
</dbReference>
<sequence length="401" mass="43228">MRDHASTPPARVLLVHNAYQQRGGEDAVVEAEAALLRENGHEVTLYSRHNDEVAGLSRLALARDTLWSPRTGCDLQALIGQHRPEVVHVHNSFPLVSPSVYWAAARAGLPVVQTLHNFRLLCPQALLLREGRICEDCVGRVPWRAVQHGCYRGSAVQSAAVAGMLQLHRGLGTWQRKVTLYIALNAFCRDKFIEGGLPAERIRIKPNFVDLPAPAPQPREGFLFVGRFSLEKGLAVLAQALALAPPGTAVHAAGSGPDAHLLEGAPGVHPLGPLPPAAVYAQMARRRALVLPSIWYENFPRTLVEAFANGLPVIASRLGAMATLVDDGVTGLLFQPGDAADLAAKLAWADAHPAEMQRMGDNARRHYEAELTGPANLRQLRALYGEAIALRGSDPPAPGKP</sequence>
<dbReference type="EMBL" id="SACR01000005">
    <property type="protein sequence ID" value="RVU44340.1"/>
    <property type="molecule type" value="Genomic_DNA"/>
</dbReference>
<proteinExistence type="predicted"/>
<dbReference type="InterPro" id="IPR001296">
    <property type="entry name" value="Glyco_trans_1"/>
</dbReference>
<dbReference type="Proteomes" id="UP000285575">
    <property type="component" value="Unassembled WGS sequence"/>
</dbReference>
<name>A0A437RC42_9BURK</name>
<keyword evidence="4" id="KW-1185">Reference proteome</keyword>
<evidence type="ECO:0000313" key="4">
    <source>
        <dbReference type="Proteomes" id="UP000285575"/>
    </source>
</evidence>
<evidence type="ECO:0000259" key="2">
    <source>
        <dbReference type="Pfam" id="PF13439"/>
    </source>
</evidence>
<dbReference type="SUPFAM" id="SSF53756">
    <property type="entry name" value="UDP-Glycosyltransferase/glycogen phosphorylase"/>
    <property type="match status" value="1"/>
</dbReference>
<dbReference type="PANTHER" id="PTHR45947:SF13">
    <property type="entry name" value="TRANSFERASE"/>
    <property type="match status" value="1"/>
</dbReference>
<feature type="domain" description="Glycosyl transferase family 1" evidence="1">
    <location>
        <begin position="218"/>
        <end position="365"/>
    </location>
</feature>
<dbReference type="RefSeq" id="WP_128229888.1">
    <property type="nucleotide sequence ID" value="NZ_SACR01000005.1"/>
</dbReference>
<dbReference type="Pfam" id="PF00534">
    <property type="entry name" value="Glycos_transf_1"/>
    <property type="match status" value="1"/>
</dbReference>
<dbReference type="InterPro" id="IPR028098">
    <property type="entry name" value="Glyco_trans_4-like_N"/>
</dbReference>
<dbReference type="GO" id="GO:0016757">
    <property type="term" value="F:glycosyltransferase activity"/>
    <property type="evidence" value="ECO:0007669"/>
    <property type="project" value="InterPro"/>
</dbReference>
<keyword evidence="3" id="KW-0808">Transferase</keyword>
<dbReference type="AlphaFoldDB" id="A0A437RC42"/>
<comment type="caution">
    <text evidence="3">The sequence shown here is derived from an EMBL/GenBank/DDBJ whole genome shotgun (WGS) entry which is preliminary data.</text>
</comment>
<reference evidence="3 4" key="1">
    <citation type="submission" date="2019-01" db="EMBL/GenBank/DDBJ databases">
        <authorList>
            <person name="Chen W.-M."/>
        </authorList>
    </citation>
    <scope>NUCLEOTIDE SEQUENCE [LARGE SCALE GENOMIC DNA]</scope>
    <source>
        <strain evidence="3 4">KYPY4</strain>
    </source>
</reference>
<dbReference type="PANTHER" id="PTHR45947">
    <property type="entry name" value="SULFOQUINOVOSYL TRANSFERASE SQD2"/>
    <property type="match status" value="1"/>
</dbReference>
<dbReference type="OrthoDB" id="509705at2"/>
<organism evidence="3 4">
    <name type="scientific">Rubrivivax rivuli</name>
    <dbReference type="NCBI Taxonomy" id="1862385"/>
    <lineage>
        <taxon>Bacteria</taxon>
        <taxon>Pseudomonadati</taxon>
        <taxon>Pseudomonadota</taxon>
        <taxon>Betaproteobacteria</taxon>
        <taxon>Burkholderiales</taxon>
        <taxon>Sphaerotilaceae</taxon>
        <taxon>Rubrivivax</taxon>
    </lineage>
</organism>
<evidence type="ECO:0000259" key="1">
    <source>
        <dbReference type="Pfam" id="PF00534"/>
    </source>
</evidence>
<dbReference type="Gene3D" id="3.40.50.2000">
    <property type="entry name" value="Glycogen Phosphorylase B"/>
    <property type="match status" value="2"/>
</dbReference>